<dbReference type="PROSITE" id="PS00818">
    <property type="entry name" value="DPS_1"/>
    <property type="match status" value="1"/>
</dbReference>
<dbReference type="Gene3D" id="1.20.1260.10">
    <property type="match status" value="1"/>
</dbReference>
<dbReference type="CDD" id="cd01043">
    <property type="entry name" value="DPS"/>
    <property type="match status" value="1"/>
</dbReference>
<name>D4F4M2_EDWTA</name>
<evidence type="ECO:0000259" key="3">
    <source>
        <dbReference type="Pfam" id="PF00210"/>
    </source>
</evidence>
<dbReference type="GO" id="GO:0016722">
    <property type="term" value="F:oxidoreductase activity, acting on metal ions"/>
    <property type="evidence" value="ECO:0007669"/>
    <property type="project" value="InterPro"/>
</dbReference>
<gene>
    <name evidence="4" type="ORF">EDWATA_01695</name>
</gene>
<dbReference type="AlphaFoldDB" id="D4F4M2"/>
<dbReference type="Pfam" id="PF00210">
    <property type="entry name" value="Ferritin"/>
    <property type="match status" value="1"/>
</dbReference>
<dbReference type="PROSITE" id="PS00819">
    <property type="entry name" value="DPS_2"/>
    <property type="match status" value="1"/>
</dbReference>
<dbReference type="PANTHER" id="PTHR42932:SF1">
    <property type="entry name" value="GENERAL STRESS PROTEIN 20U"/>
    <property type="match status" value="1"/>
</dbReference>
<feature type="domain" description="Ferritin/DPS" evidence="3">
    <location>
        <begin position="26"/>
        <end position="164"/>
    </location>
</feature>
<evidence type="ECO:0000313" key="5">
    <source>
        <dbReference type="Proteomes" id="UP000003692"/>
    </source>
</evidence>
<dbReference type="PANTHER" id="PTHR42932">
    <property type="entry name" value="GENERAL STRESS PROTEIN 20U"/>
    <property type="match status" value="1"/>
</dbReference>
<evidence type="ECO:0000256" key="2">
    <source>
        <dbReference type="RuleBase" id="RU003875"/>
    </source>
</evidence>
<dbReference type="PIRSF" id="PIRSF005900">
    <property type="entry name" value="Dps"/>
    <property type="match status" value="1"/>
</dbReference>
<dbReference type="EMBL" id="ADGK01000103">
    <property type="protein sequence ID" value="EFE23306.1"/>
    <property type="molecule type" value="Genomic_DNA"/>
</dbReference>
<dbReference type="Proteomes" id="UP000003692">
    <property type="component" value="Unassembled WGS sequence"/>
</dbReference>
<dbReference type="InterPro" id="IPR012347">
    <property type="entry name" value="Ferritin-like"/>
</dbReference>
<protein>
    <submittedName>
        <fullName evidence="4">Ferritin-like protein</fullName>
    </submittedName>
</protein>
<dbReference type="InterPro" id="IPR009078">
    <property type="entry name" value="Ferritin-like_SF"/>
</dbReference>
<dbReference type="SUPFAM" id="SSF47240">
    <property type="entry name" value="Ferritin-like"/>
    <property type="match status" value="1"/>
</dbReference>
<proteinExistence type="inferred from homology"/>
<sequence>MNMANSKQNGKTSIGLDSQQSTQLAEALNTLLANYQILYMNVRGYHWNISGPQFFALHVKFEEIYNDLLLKVDELAERVLTLGDRPRHAFSDYLKIATIKEDVDVCDDRGTLNGLLAGYALLLEQQRAILQLATEAGDEGTVALMSDYIKQQEKQVWMLNAYLG</sequence>
<dbReference type="GO" id="GO:0008199">
    <property type="term" value="F:ferric iron binding"/>
    <property type="evidence" value="ECO:0007669"/>
    <property type="project" value="InterPro"/>
</dbReference>
<dbReference type="HOGENOM" id="CLU_098183_2_2_6"/>
<reference evidence="4 5" key="1">
    <citation type="submission" date="2010-02" db="EMBL/GenBank/DDBJ databases">
        <authorList>
            <person name="Weinstock G."/>
            <person name="Sodergren E."/>
            <person name="Clifton S."/>
            <person name="Fulton L."/>
            <person name="Fulton B."/>
            <person name="Courtney L."/>
            <person name="Fronick C."/>
            <person name="Harrison M."/>
            <person name="Strong C."/>
            <person name="Farmer C."/>
            <person name="Delahaunty K."/>
            <person name="Markovic C."/>
            <person name="Hall O."/>
            <person name="Minx P."/>
            <person name="Tomlinson C."/>
            <person name="Mitreva M."/>
            <person name="Nelson J."/>
            <person name="Hou S."/>
            <person name="Wollam A."/>
            <person name="Pepin K.H."/>
            <person name="Johnson M."/>
            <person name="Bhonagiri V."/>
            <person name="Zhang X."/>
            <person name="Suruliraj S."/>
            <person name="Warren W."/>
            <person name="Chinwalla A."/>
            <person name="Mardis E.R."/>
            <person name="Wilson R.K."/>
        </authorList>
    </citation>
    <scope>NUCLEOTIDE SEQUENCE [LARGE SCALE GENOMIC DNA]</scope>
    <source>
        <strain evidence="4 5">ATCC 23685</strain>
    </source>
</reference>
<dbReference type="InterPro" id="IPR002177">
    <property type="entry name" value="DPS_DNA-bd"/>
</dbReference>
<comment type="caution">
    <text evidence="4">The sequence shown here is derived from an EMBL/GenBank/DDBJ whole genome shotgun (WGS) entry which is preliminary data.</text>
</comment>
<accession>D4F4M2</accession>
<evidence type="ECO:0000313" key="4">
    <source>
        <dbReference type="EMBL" id="EFE23306.1"/>
    </source>
</evidence>
<evidence type="ECO:0000256" key="1">
    <source>
        <dbReference type="ARBA" id="ARBA00009497"/>
    </source>
</evidence>
<dbReference type="InterPro" id="IPR023188">
    <property type="entry name" value="DPS_DNA-bd_CS"/>
</dbReference>
<dbReference type="PRINTS" id="PR01346">
    <property type="entry name" value="HELNAPAPROT"/>
</dbReference>
<dbReference type="InterPro" id="IPR008331">
    <property type="entry name" value="Ferritin_DPS_dom"/>
</dbReference>
<organism evidence="4 5">
    <name type="scientific">Edwardsiella tarda ATCC 23685</name>
    <dbReference type="NCBI Taxonomy" id="500638"/>
    <lineage>
        <taxon>Bacteria</taxon>
        <taxon>Pseudomonadati</taxon>
        <taxon>Pseudomonadota</taxon>
        <taxon>Gammaproteobacteria</taxon>
        <taxon>Enterobacterales</taxon>
        <taxon>Hafniaceae</taxon>
        <taxon>Edwardsiella</taxon>
    </lineage>
</organism>
<comment type="similarity">
    <text evidence="1 2">Belongs to the Dps family.</text>
</comment>